<dbReference type="Gene3D" id="3.30.10.20">
    <property type="match status" value="1"/>
</dbReference>
<dbReference type="PANTHER" id="PTHR43289:SF6">
    <property type="entry name" value="SERINE_THREONINE-PROTEIN KINASE NEKL-3"/>
    <property type="match status" value="1"/>
</dbReference>
<keyword evidence="5 10" id="KW-0418">Kinase</keyword>
<dbReference type="GO" id="GO:0004674">
    <property type="term" value="F:protein serine/threonine kinase activity"/>
    <property type="evidence" value="ECO:0007669"/>
    <property type="project" value="UniProtKB-KW"/>
</dbReference>
<accession>D3Q4L0</accession>
<dbReference type="PROSITE" id="PS00108">
    <property type="entry name" value="PROTEIN_KINASE_ST"/>
    <property type="match status" value="1"/>
</dbReference>
<keyword evidence="4" id="KW-0547">Nucleotide-binding</keyword>
<feature type="compositionally biased region" description="Acidic residues" evidence="7">
    <location>
        <begin position="345"/>
        <end position="361"/>
    </location>
</feature>
<dbReference type="eggNOG" id="COG0515">
    <property type="taxonomic scope" value="Bacteria"/>
</dbReference>
<keyword evidence="11" id="KW-1185">Reference proteome</keyword>
<evidence type="ECO:0000256" key="1">
    <source>
        <dbReference type="ARBA" id="ARBA00012513"/>
    </source>
</evidence>
<keyword evidence="3" id="KW-0808">Transferase</keyword>
<evidence type="ECO:0000313" key="11">
    <source>
        <dbReference type="Proteomes" id="UP000000844"/>
    </source>
</evidence>
<keyword evidence="8" id="KW-0472">Membrane</keyword>
<dbReference type="Proteomes" id="UP000000844">
    <property type="component" value="Chromosome"/>
</dbReference>
<dbReference type="EC" id="2.7.11.1" evidence="1"/>
<evidence type="ECO:0000256" key="8">
    <source>
        <dbReference type="SAM" id="Phobius"/>
    </source>
</evidence>
<feature type="domain" description="Protein kinase" evidence="9">
    <location>
        <begin position="5"/>
        <end position="263"/>
    </location>
</feature>
<evidence type="ECO:0000256" key="6">
    <source>
        <dbReference type="ARBA" id="ARBA00022840"/>
    </source>
</evidence>
<evidence type="ECO:0000256" key="4">
    <source>
        <dbReference type="ARBA" id="ARBA00022741"/>
    </source>
</evidence>
<organism evidence="10 11">
    <name type="scientific">Stackebrandtia nassauensis (strain DSM 44728 / CIP 108903 / NRRL B-16338 / NBRC 102104 / LLR-40K-21)</name>
    <dbReference type="NCBI Taxonomy" id="446470"/>
    <lineage>
        <taxon>Bacteria</taxon>
        <taxon>Bacillati</taxon>
        <taxon>Actinomycetota</taxon>
        <taxon>Actinomycetes</taxon>
        <taxon>Glycomycetales</taxon>
        <taxon>Glycomycetaceae</taxon>
        <taxon>Stackebrandtia</taxon>
    </lineage>
</organism>
<evidence type="ECO:0000256" key="7">
    <source>
        <dbReference type="SAM" id="MobiDB-lite"/>
    </source>
</evidence>
<proteinExistence type="predicted"/>
<feature type="transmembrane region" description="Helical" evidence="8">
    <location>
        <begin position="302"/>
        <end position="322"/>
    </location>
</feature>
<protein>
    <recommendedName>
        <fullName evidence="1">non-specific serine/threonine protein kinase</fullName>
        <ecNumber evidence="1">2.7.11.1</ecNumber>
    </recommendedName>
</protein>
<dbReference type="Gene3D" id="1.10.510.10">
    <property type="entry name" value="Transferase(Phosphotransferase) domain 1"/>
    <property type="match status" value="1"/>
</dbReference>
<dbReference type="Pfam" id="PF00069">
    <property type="entry name" value="Pkinase"/>
    <property type="match status" value="1"/>
</dbReference>
<feature type="region of interest" description="Disordered" evidence="7">
    <location>
        <begin position="328"/>
        <end position="400"/>
    </location>
</feature>
<dbReference type="InterPro" id="IPR000719">
    <property type="entry name" value="Prot_kinase_dom"/>
</dbReference>
<evidence type="ECO:0000313" key="10">
    <source>
        <dbReference type="EMBL" id="ADD40170.1"/>
    </source>
</evidence>
<evidence type="ECO:0000259" key="9">
    <source>
        <dbReference type="PROSITE" id="PS50011"/>
    </source>
</evidence>
<dbReference type="InterPro" id="IPR011009">
    <property type="entry name" value="Kinase-like_dom_sf"/>
</dbReference>
<dbReference type="KEGG" id="sna:Snas_0455"/>
<dbReference type="AlphaFoldDB" id="D3Q4L0"/>
<dbReference type="SMART" id="SM00220">
    <property type="entry name" value="S_TKc"/>
    <property type="match status" value="1"/>
</dbReference>
<gene>
    <name evidence="10" type="ordered locus">Snas_0455</name>
</gene>
<dbReference type="PROSITE" id="PS50011">
    <property type="entry name" value="PROTEIN_KINASE_DOM"/>
    <property type="match status" value="1"/>
</dbReference>
<evidence type="ECO:0000256" key="3">
    <source>
        <dbReference type="ARBA" id="ARBA00022679"/>
    </source>
</evidence>
<keyword evidence="8" id="KW-0812">Transmembrane</keyword>
<dbReference type="EMBL" id="CP001778">
    <property type="protein sequence ID" value="ADD40170.1"/>
    <property type="molecule type" value="Genomic_DNA"/>
</dbReference>
<dbReference type="GO" id="GO:0005524">
    <property type="term" value="F:ATP binding"/>
    <property type="evidence" value="ECO:0007669"/>
    <property type="project" value="UniProtKB-KW"/>
</dbReference>
<evidence type="ECO:0000256" key="2">
    <source>
        <dbReference type="ARBA" id="ARBA00022527"/>
    </source>
</evidence>
<keyword evidence="6" id="KW-0067">ATP-binding</keyword>
<sequence>MARRYLLEERVASGTMGEVWRASDTRRARTVAVKLLHADLSESAAARVRFKSEATVVAALNSPQIATVYEYGEEPDGDTVRSYLVMEWIKGRSLAELLTQKPRLHVHETVRVITEAAEALHAAHVAGIVHRDVKPGNILITNDFAVKLIDFGIASARDESTGDESGKILGTLAYLSPEQITHWRLTPGVDVYALGIVAYECLAGAPPFGSDVPAETLAGHLSRTPAPLPPRVPEPIAEVILKAIRKRAVNRWQSAAEFASALREAAATPPPAPTSPATPTPEPAPRATSDPRPKPGRRRMTLQLVGLITVLALIAVAVLLLWPSLFSGQSDQDTIPDQRAAADSGTDDESDDPTSPDDESSESTKSAGKPGDPASKSDEPSDDPTSGDDDPGGGQTVPDLKGTQTYMVEYTLQQHGYENSSGKAQSEKPGEENCVVTAQSPSAGTEASPSTTIIYYYRAPVYGCGNESRISSVDYQPMTTPSQPSVIRDTMRRRYVSRRGLRGDRPRLGGEPVSLEGAHRIRIDGRGLAR</sequence>
<feature type="region of interest" description="Disordered" evidence="7">
    <location>
        <begin position="262"/>
        <end position="297"/>
    </location>
</feature>
<dbReference type="InterPro" id="IPR008271">
    <property type="entry name" value="Ser/Thr_kinase_AS"/>
</dbReference>
<feature type="compositionally biased region" description="Acidic residues" evidence="7">
    <location>
        <begin position="380"/>
        <end position="391"/>
    </location>
</feature>
<dbReference type="STRING" id="446470.Snas_0455"/>
<feature type="compositionally biased region" description="Pro residues" evidence="7">
    <location>
        <begin position="268"/>
        <end position="284"/>
    </location>
</feature>
<dbReference type="eggNOG" id="COG2815">
    <property type="taxonomic scope" value="Bacteria"/>
</dbReference>
<dbReference type="Gene3D" id="3.30.200.20">
    <property type="entry name" value="Phosphorylase Kinase, domain 1"/>
    <property type="match status" value="1"/>
</dbReference>
<dbReference type="SUPFAM" id="SSF56112">
    <property type="entry name" value="Protein kinase-like (PK-like)"/>
    <property type="match status" value="1"/>
</dbReference>
<keyword evidence="2 10" id="KW-0723">Serine/threonine-protein kinase</keyword>
<reference evidence="10 11" key="1">
    <citation type="journal article" date="2009" name="Stand. Genomic Sci.">
        <title>Complete genome sequence of Stackebrandtia nassauensis type strain (LLR-40K-21).</title>
        <authorList>
            <person name="Munk C."/>
            <person name="Lapidus A."/>
            <person name="Copeland A."/>
            <person name="Jando M."/>
            <person name="Mayilraj S."/>
            <person name="Glavina Del Rio T."/>
            <person name="Nolan M."/>
            <person name="Chen F."/>
            <person name="Lucas S."/>
            <person name="Tice H."/>
            <person name="Cheng J.F."/>
            <person name="Han C."/>
            <person name="Detter J.C."/>
            <person name="Bruce D."/>
            <person name="Goodwin L."/>
            <person name="Chain P."/>
            <person name="Pitluck S."/>
            <person name="Goker M."/>
            <person name="Ovchinikova G."/>
            <person name="Pati A."/>
            <person name="Ivanova N."/>
            <person name="Mavromatis K."/>
            <person name="Chen A."/>
            <person name="Palaniappan K."/>
            <person name="Land M."/>
            <person name="Hauser L."/>
            <person name="Chang Y.J."/>
            <person name="Jeffries C.D."/>
            <person name="Bristow J."/>
            <person name="Eisen J.A."/>
            <person name="Markowitz V."/>
            <person name="Hugenholtz P."/>
            <person name="Kyrpides N.C."/>
            <person name="Klenk H.P."/>
        </authorList>
    </citation>
    <scope>NUCLEOTIDE SEQUENCE [LARGE SCALE GENOMIC DNA]</scope>
    <source>
        <strain evidence="11">DSM 44728 / CIP 108903 / NRRL B-16338 / NBRC 102104 / LLR-40K-21</strain>
    </source>
</reference>
<keyword evidence="8" id="KW-1133">Transmembrane helix</keyword>
<dbReference type="HOGENOM" id="CLU_000288_63_44_11"/>
<dbReference type="PANTHER" id="PTHR43289">
    <property type="entry name" value="MITOGEN-ACTIVATED PROTEIN KINASE KINASE KINASE 20-RELATED"/>
    <property type="match status" value="1"/>
</dbReference>
<dbReference type="CDD" id="cd14014">
    <property type="entry name" value="STKc_PknB_like"/>
    <property type="match status" value="1"/>
</dbReference>
<evidence type="ECO:0000256" key="5">
    <source>
        <dbReference type="ARBA" id="ARBA00022777"/>
    </source>
</evidence>
<name>D3Q4L0_STANL</name>